<dbReference type="EMBL" id="CP015136">
    <property type="protein sequence ID" value="AMY12007.1"/>
    <property type="molecule type" value="Genomic_DNA"/>
</dbReference>
<accession>A0A143PTF2</accession>
<evidence type="ECO:0000259" key="1">
    <source>
        <dbReference type="Pfam" id="PF06439"/>
    </source>
</evidence>
<dbReference type="STRING" id="1855912.LuPra_05279"/>
<dbReference type="InterPro" id="IPR010496">
    <property type="entry name" value="AL/BT2_dom"/>
</dbReference>
<reference evidence="2 3" key="1">
    <citation type="journal article" date="2016" name="Genome Announc.">
        <title>First Complete Genome Sequence of a Subdivision 6 Acidobacterium Strain.</title>
        <authorList>
            <person name="Huang S."/>
            <person name="Vieira S."/>
            <person name="Bunk B."/>
            <person name="Riedel T."/>
            <person name="Sproer C."/>
            <person name="Overmann J."/>
        </authorList>
    </citation>
    <scope>NUCLEOTIDE SEQUENCE [LARGE SCALE GENOMIC DNA]</scope>
    <source>
        <strain evidence="3">DSM 100886 HEG_-6_39</strain>
    </source>
</reference>
<dbReference type="OrthoDB" id="114530at2"/>
<evidence type="ECO:0000313" key="3">
    <source>
        <dbReference type="Proteomes" id="UP000076079"/>
    </source>
</evidence>
<evidence type="ECO:0000313" key="2">
    <source>
        <dbReference type="EMBL" id="AMY12007.1"/>
    </source>
</evidence>
<gene>
    <name evidence="2" type="ORF">LuPra_05279</name>
</gene>
<dbReference type="Gene3D" id="2.60.120.560">
    <property type="entry name" value="Exo-inulinase, domain 1"/>
    <property type="match status" value="1"/>
</dbReference>
<dbReference type="RefSeq" id="WP_110173501.1">
    <property type="nucleotide sequence ID" value="NZ_CP015136.1"/>
</dbReference>
<dbReference type="Proteomes" id="UP000076079">
    <property type="component" value="Chromosome"/>
</dbReference>
<organism evidence="2 3">
    <name type="scientific">Luteitalea pratensis</name>
    <dbReference type="NCBI Taxonomy" id="1855912"/>
    <lineage>
        <taxon>Bacteria</taxon>
        <taxon>Pseudomonadati</taxon>
        <taxon>Acidobacteriota</taxon>
        <taxon>Vicinamibacteria</taxon>
        <taxon>Vicinamibacterales</taxon>
        <taxon>Vicinamibacteraceae</taxon>
        <taxon>Luteitalea</taxon>
    </lineage>
</organism>
<dbReference type="AlphaFoldDB" id="A0A143PTF2"/>
<dbReference type="Pfam" id="PF06439">
    <property type="entry name" value="3keto-disac_hyd"/>
    <property type="match status" value="1"/>
</dbReference>
<feature type="domain" description="3-keto-alpha-glucoside-1,2-lyase/3-keto-2-hydroxy-glucal hydratase" evidence="1">
    <location>
        <begin position="27"/>
        <end position="207"/>
    </location>
</feature>
<dbReference type="KEGG" id="abac:LuPra_05279"/>
<keyword evidence="3" id="KW-1185">Reference proteome</keyword>
<name>A0A143PTF2_LUTPR</name>
<protein>
    <recommendedName>
        <fullName evidence="1">3-keto-alpha-glucoside-1,2-lyase/3-keto-2-hydroxy-glucal hydratase domain-containing protein</fullName>
    </recommendedName>
</protein>
<dbReference type="GO" id="GO:0016787">
    <property type="term" value="F:hydrolase activity"/>
    <property type="evidence" value="ECO:0007669"/>
    <property type="project" value="InterPro"/>
</dbReference>
<sequence length="211" mass="23490">MLTPLLWCATCLLAGIPVDAVQGERAASLFDGRTFAGWEGDTARMWRVEDGALVGGSLTETVPKNDFLCTTKRYANFILRLQFKLVGTGFVNAGVQFRSERLREPAHEMAGYQADLGEKFWGSLYDESRRNRVLLGPDQAQMATLVKADDWNDYEIRAEGRRIRLTLNGRQTVDYSEDDPAIPLSGLIALQIHGGGKAQVSYRHITIVELP</sequence>
<reference evidence="3" key="2">
    <citation type="submission" date="2016-04" db="EMBL/GenBank/DDBJ databases">
        <title>First Complete Genome Sequence of a Subdivision 6 Acidobacterium.</title>
        <authorList>
            <person name="Huang S."/>
            <person name="Vieira S."/>
            <person name="Bunk B."/>
            <person name="Riedel T."/>
            <person name="Sproeer C."/>
            <person name="Overmann J."/>
        </authorList>
    </citation>
    <scope>NUCLEOTIDE SEQUENCE [LARGE SCALE GENOMIC DNA]</scope>
    <source>
        <strain evidence="3">DSM 100886 HEG_-6_39</strain>
    </source>
</reference>
<proteinExistence type="predicted"/>